<feature type="region of interest" description="Disordered" evidence="1">
    <location>
        <begin position="139"/>
        <end position="160"/>
    </location>
</feature>
<keyword evidence="2" id="KW-0614">Plasmid</keyword>
<sequence length="160" mass="18105">MPKDYFNDHIERATGETSKASPQSLMFERLISNLQSTLEEEVFFDDSDWPSGFDWHHEADAVWEGLAEEATLLATFRTRRPTDRLLCRAAGVIRRAIWASSPMELKAARIYLAKLMQNPAAPGVYFMLEEAELCLEQMAERAEAEDQEPPEADLGLSPEA</sequence>
<proteinExistence type="predicted"/>
<keyword evidence="3" id="KW-1185">Reference proteome</keyword>
<protein>
    <submittedName>
        <fullName evidence="2">Uncharacterized protein</fullName>
    </submittedName>
</protein>
<evidence type="ECO:0000256" key="1">
    <source>
        <dbReference type="SAM" id="MobiDB-lite"/>
    </source>
</evidence>
<dbReference type="RefSeq" id="WP_243263363.1">
    <property type="nucleotide sequence ID" value="NZ_CP085145.1"/>
</dbReference>
<name>A0ABY3ZV16_9RHOB</name>
<organism evidence="2 3">
    <name type="scientific">Sulfitobacter dubius</name>
    <dbReference type="NCBI Taxonomy" id="218673"/>
    <lineage>
        <taxon>Bacteria</taxon>
        <taxon>Pseudomonadati</taxon>
        <taxon>Pseudomonadota</taxon>
        <taxon>Alphaproteobacteria</taxon>
        <taxon>Rhodobacterales</taxon>
        <taxon>Roseobacteraceae</taxon>
        <taxon>Sulfitobacter</taxon>
    </lineage>
</organism>
<evidence type="ECO:0000313" key="2">
    <source>
        <dbReference type="EMBL" id="UOA16658.1"/>
    </source>
</evidence>
<dbReference type="Proteomes" id="UP000831019">
    <property type="component" value="Plasmid pDSM109990_a"/>
</dbReference>
<evidence type="ECO:0000313" key="3">
    <source>
        <dbReference type="Proteomes" id="UP000831019"/>
    </source>
</evidence>
<geneLocation type="plasmid" evidence="2 3">
    <name>pDSM109990_a</name>
</geneLocation>
<reference evidence="3" key="1">
    <citation type="journal article" date="2022" name="Microorganisms">
        <title>Beyond the ABCs#Discovery of Three New Plasmid Types in Rhodobacterales (RepQ, RepY, RepW).</title>
        <authorList>
            <person name="Freese H.M."/>
            <person name="Ringel V."/>
            <person name="Overmann J."/>
            <person name="Petersen J."/>
        </authorList>
    </citation>
    <scope>NUCLEOTIDE SEQUENCE [LARGE SCALE GENOMIC DNA]</scope>
    <source>
        <strain evidence="3">DSM 109990</strain>
        <plasmid evidence="3">pDSM109990_a</plasmid>
    </source>
</reference>
<dbReference type="EMBL" id="CP085145">
    <property type="protein sequence ID" value="UOA16658.1"/>
    <property type="molecule type" value="Genomic_DNA"/>
</dbReference>
<accession>A0ABY3ZV16</accession>
<gene>
    <name evidence="2" type="ORF">DSM109990_03542</name>
</gene>